<dbReference type="PANTHER" id="PTHR35899:SF1">
    <property type="entry name" value="PEPTIDASE C1A PAPAIN C-TERMINAL DOMAIN-CONTAINING PROTEIN"/>
    <property type="match status" value="1"/>
</dbReference>
<dbReference type="Proteomes" id="UP000013827">
    <property type="component" value="Unassembled WGS sequence"/>
</dbReference>
<dbReference type="AlphaFoldDB" id="A0A0D3KWY7"/>
<dbReference type="RefSeq" id="XP_005792701.1">
    <property type="nucleotide sequence ID" value="XM_005792644.1"/>
</dbReference>
<dbReference type="PaxDb" id="2903-EOD40272"/>
<dbReference type="HOGENOM" id="CLU_128484_0_0_1"/>
<accession>A0A0D3KWY7</accession>
<dbReference type="KEGG" id="ehx:EMIHUDRAFT_260178"/>
<dbReference type="EnsemblProtists" id="EOD40272">
    <property type="protein sequence ID" value="EOD40272"/>
    <property type="gene ID" value="EMIHUDRAFT_260178"/>
</dbReference>
<organism evidence="1 2">
    <name type="scientific">Emiliania huxleyi (strain CCMP1516)</name>
    <dbReference type="NCBI Taxonomy" id="280463"/>
    <lineage>
        <taxon>Eukaryota</taxon>
        <taxon>Haptista</taxon>
        <taxon>Haptophyta</taxon>
        <taxon>Prymnesiophyceae</taxon>
        <taxon>Isochrysidales</taxon>
        <taxon>Noelaerhabdaceae</taxon>
        <taxon>Emiliania</taxon>
    </lineage>
</organism>
<dbReference type="InterPro" id="IPR038765">
    <property type="entry name" value="Papain-like_cys_pep_sf"/>
</dbReference>
<proteinExistence type="predicted"/>
<dbReference type="PROSITE" id="PS00639">
    <property type="entry name" value="THIOL_PROTEASE_HIS"/>
    <property type="match status" value="1"/>
</dbReference>
<dbReference type="PANTHER" id="PTHR35899">
    <property type="entry name" value="PAPAIN FAMILY CYSTEINE PROTEASE DOMAIN CONTAINING PROTEIN"/>
    <property type="match status" value="1"/>
</dbReference>
<name>A0A0D3KWY7_EMIH1</name>
<dbReference type="SUPFAM" id="SSF54001">
    <property type="entry name" value="Cysteine proteinases"/>
    <property type="match status" value="1"/>
</dbReference>
<protein>
    <submittedName>
        <fullName evidence="1">Uncharacterized protein</fullName>
    </submittedName>
</protein>
<reference evidence="1" key="2">
    <citation type="submission" date="2024-10" db="UniProtKB">
        <authorList>
            <consortium name="EnsemblProtists"/>
        </authorList>
    </citation>
    <scope>IDENTIFICATION</scope>
</reference>
<dbReference type="InterPro" id="IPR025660">
    <property type="entry name" value="Pept_his_AS"/>
</dbReference>
<reference evidence="2" key="1">
    <citation type="journal article" date="2013" name="Nature">
        <title>Pan genome of the phytoplankton Emiliania underpins its global distribution.</title>
        <authorList>
            <person name="Read B.A."/>
            <person name="Kegel J."/>
            <person name="Klute M.J."/>
            <person name="Kuo A."/>
            <person name="Lefebvre S.C."/>
            <person name="Maumus F."/>
            <person name="Mayer C."/>
            <person name="Miller J."/>
            <person name="Monier A."/>
            <person name="Salamov A."/>
            <person name="Young J."/>
            <person name="Aguilar M."/>
            <person name="Claverie J.M."/>
            <person name="Frickenhaus S."/>
            <person name="Gonzalez K."/>
            <person name="Herman E.K."/>
            <person name="Lin Y.C."/>
            <person name="Napier J."/>
            <person name="Ogata H."/>
            <person name="Sarno A.F."/>
            <person name="Shmutz J."/>
            <person name="Schroeder D."/>
            <person name="de Vargas C."/>
            <person name="Verret F."/>
            <person name="von Dassow P."/>
            <person name="Valentin K."/>
            <person name="Van de Peer Y."/>
            <person name="Wheeler G."/>
            <person name="Dacks J.B."/>
            <person name="Delwiche C.F."/>
            <person name="Dyhrman S.T."/>
            <person name="Glockner G."/>
            <person name="John U."/>
            <person name="Richards T."/>
            <person name="Worden A.Z."/>
            <person name="Zhang X."/>
            <person name="Grigoriev I.V."/>
            <person name="Allen A.E."/>
            <person name="Bidle K."/>
            <person name="Borodovsky M."/>
            <person name="Bowler C."/>
            <person name="Brownlee C."/>
            <person name="Cock J.M."/>
            <person name="Elias M."/>
            <person name="Gladyshev V.N."/>
            <person name="Groth M."/>
            <person name="Guda C."/>
            <person name="Hadaegh A."/>
            <person name="Iglesias-Rodriguez M.D."/>
            <person name="Jenkins J."/>
            <person name="Jones B.M."/>
            <person name="Lawson T."/>
            <person name="Leese F."/>
            <person name="Lindquist E."/>
            <person name="Lobanov A."/>
            <person name="Lomsadze A."/>
            <person name="Malik S.B."/>
            <person name="Marsh M.E."/>
            <person name="Mackinder L."/>
            <person name="Mock T."/>
            <person name="Mueller-Roeber B."/>
            <person name="Pagarete A."/>
            <person name="Parker M."/>
            <person name="Probert I."/>
            <person name="Quesneville H."/>
            <person name="Raines C."/>
            <person name="Rensing S.A."/>
            <person name="Riano-Pachon D.M."/>
            <person name="Richier S."/>
            <person name="Rokitta S."/>
            <person name="Shiraiwa Y."/>
            <person name="Soanes D.M."/>
            <person name="van der Giezen M."/>
            <person name="Wahlund T.M."/>
            <person name="Williams B."/>
            <person name="Wilson W."/>
            <person name="Wolfe G."/>
            <person name="Wurch L.L."/>
        </authorList>
    </citation>
    <scope>NUCLEOTIDE SEQUENCE</scope>
</reference>
<evidence type="ECO:0000313" key="1">
    <source>
        <dbReference type="EnsemblProtists" id="EOD40272"/>
    </source>
</evidence>
<evidence type="ECO:0000313" key="2">
    <source>
        <dbReference type="Proteomes" id="UP000013827"/>
    </source>
</evidence>
<keyword evidence="2" id="KW-1185">Reference proteome</keyword>
<dbReference type="GeneID" id="17285544"/>
<sequence>MVTMNGEWYTVPGEPLFDVGGHAVNIVGYNDYYRDEFGNTGGFILRNTWKDGLGIAHGQGTRGSHTARYYNKDLDGANDEPLSCPNPHSPRSWGTCKDLAECKKQGDDPQNKDGLLRLKCTDTGFALPEGACDKDVGYFMANRTEWGMRGLFVTCFIYEGEHGTSQSMCLPPLTSEFSYG</sequence>